<reference evidence="3" key="1">
    <citation type="submission" date="2022-11" db="UniProtKB">
        <authorList>
            <consortium name="WormBaseParasite"/>
        </authorList>
    </citation>
    <scope>IDENTIFICATION</scope>
</reference>
<keyword evidence="2" id="KW-1185">Reference proteome</keyword>
<feature type="chain" id="PRO_5037019133" evidence="1">
    <location>
        <begin position="23"/>
        <end position="313"/>
    </location>
</feature>
<evidence type="ECO:0000313" key="2">
    <source>
        <dbReference type="Proteomes" id="UP000887578"/>
    </source>
</evidence>
<dbReference type="WBParaSite" id="PDA_v2.g13978.t1">
    <property type="protein sequence ID" value="PDA_v2.g13978.t1"/>
    <property type="gene ID" value="PDA_v2.g13978"/>
</dbReference>
<protein>
    <submittedName>
        <fullName evidence="3">Uncharacterized protein</fullName>
    </submittedName>
</protein>
<evidence type="ECO:0000256" key="1">
    <source>
        <dbReference type="SAM" id="SignalP"/>
    </source>
</evidence>
<dbReference type="AlphaFoldDB" id="A0A914P7K9"/>
<organism evidence="2 3">
    <name type="scientific">Panagrolaimus davidi</name>
    <dbReference type="NCBI Taxonomy" id="227884"/>
    <lineage>
        <taxon>Eukaryota</taxon>
        <taxon>Metazoa</taxon>
        <taxon>Ecdysozoa</taxon>
        <taxon>Nematoda</taxon>
        <taxon>Chromadorea</taxon>
        <taxon>Rhabditida</taxon>
        <taxon>Tylenchina</taxon>
        <taxon>Panagrolaimomorpha</taxon>
        <taxon>Panagrolaimoidea</taxon>
        <taxon>Panagrolaimidae</taxon>
        <taxon>Panagrolaimus</taxon>
    </lineage>
</organism>
<proteinExistence type="predicted"/>
<accession>A0A914P7K9</accession>
<evidence type="ECO:0000313" key="3">
    <source>
        <dbReference type="WBParaSite" id="PDA_v2.g13978.t1"/>
    </source>
</evidence>
<keyword evidence="1" id="KW-0732">Signal</keyword>
<sequence length="313" mass="35091">MKYLLLLKLSVITTFVLKLVDSELSDANSCLKDVKQGIKNELLTSLNGIVGVGWDDLMNEITLPIFATTFYKCKTTPDGHFLIPDNVLAVPIQEVFIDRSAKTTKYFGNAKSETVIFTRTKSFAEIVESGSFDVGKHNLKKIFSDGNIIMLEIGIDYKAFKFIAEEKADVDPSFLEKIDEIVESLKKGLPIFAKYQAECIIRDYGTHIVNKALTGASMKYKAFVTEDNVEIYDGGLTQLKTDAATYFLNLIIGNNKTQTELIDRGFFEKLENSFIETKGGLDVRLILGADKVRQSKILNKNSFQISERFIKNG</sequence>
<dbReference type="Proteomes" id="UP000887578">
    <property type="component" value="Unplaced"/>
</dbReference>
<name>A0A914P7K9_9BILA</name>
<feature type="signal peptide" evidence="1">
    <location>
        <begin position="1"/>
        <end position="22"/>
    </location>
</feature>